<sequence length="223" mass="24024">MGFRVKIITPLQVDDVDLNRRRRRYGERASGDTEIEVVGLGAGPYALETAADLAASDDAVFEEGIKTGPNECNAVLIDCIFDPAVDRLRDVLPMPVFGPLRTALPLLSLVAPSFGIIARGKDHGALFTELVDRYGHGDQLIAVRTLALPYAEAKDPERFDAAMREQLKRIVEDDGARAVVMGSTTMALAPEVAAAGGDVPLFLTGMMTLGIMESLWRDGLIGQ</sequence>
<evidence type="ECO:0000313" key="2">
    <source>
        <dbReference type="EMBL" id="SVD44202.1"/>
    </source>
</evidence>
<reference evidence="2" key="1">
    <citation type="submission" date="2018-05" db="EMBL/GenBank/DDBJ databases">
        <authorList>
            <person name="Lanie J.A."/>
            <person name="Ng W.-L."/>
            <person name="Kazmierczak K.M."/>
            <person name="Andrzejewski T.M."/>
            <person name="Davidsen T.M."/>
            <person name="Wayne K.J."/>
            <person name="Tettelin H."/>
            <person name="Glass J.I."/>
            <person name="Rusch D."/>
            <person name="Podicherti R."/>
            <person name="Tsui H.-C.T."/>
            <person name="Winkler M.E."/>
        </authorList>
    </citation>
    <scope>NUCLEOTIDE SEQUENCE</scope>
</reference>
<protein>
    <recommendedName>
        <fullName evidence="3">Hydantoin racemase</fullName>
    </recommendedName>
</protein>
<comment type="similarity">
    <text evidence="1">Belongs to the HyuE racemase family.</text>
</comment>
<dbReference type="AlphaFoldDB" id="A0A382VCE7"/>
<gene>
    <name evidence="2" type="ORF">METZ01_LOCUS397056</name>
</gene>
<evidence type="ECO:0000256" key="1">
    <source>
        <dbReference type="ARBA" id="ARBA00038414"/>
    </source>
</evidence>
<dbReference type="GO" id="GO:0047661">
    <property type="term" value="F:amino-acid racemase activity"/>
    <property type="evidence" value="ECO:0007669"/>
    <property type="project" value="InterPro"/>
</dbReference>
<name>A0A382VCE7_9ZZZZ</name>
<accession>A0A382VCE7</accession>
<proteinExistence type="inferred from homology"/>
<evidence type="ECO:0008006" key="3">
    <source>
        <dbReference type="Google" id="ProtNLM"/>
    </source>
</evidence>
<dbReference type="Gene3D" id="3.40.50.12500">
    <property type="match status" value="1"/>
</dbReference>
<dbReference type="InterPro" id="IPR053714">
    <property type="entry name" value="Iso_Racemase_Enz_sf"/>
</dbReference>
<dbReference type="EMBL" id="UINC01150900">
    <property type="protein sequence ID" value="SVD44202.1"/>
    <property type="molecule type" value="Genomic_DNA"/>
</dbReference>
<dbReference type="InterPro" id="IPR015942">
    <property type="entry name" value="Asp/Glu/hydantoin_racemase"/>
</dbReference>
<dbReference type="Pfam" id="PF01177">
    <property type="entry name" value="Asp_Glu_race"/>
    <property type="match status" value="1"/>
</dbReference>
<organism evidence="2">
    <name type="scientific">marine metagenome</name>
    <dbReference type="NCBI Taxonomy" id="408172"/>
    <lineage>
        <taxon>unclassified sequences</taxon>
        <taxon>metagenomes</taxon>
        <taxon>ecological metagenomes</taxon>
    </lineage>
</organism>